<dbReference type="SUPFAM" id="SSF47565">
    <property type="entry name" value="Insect pheromone/odorant-binding proteins"/>
    <property type="match status" value="1"/>
</dbReference>
<feature type="signal peptide" evidence="1">
    <location>
        <begin position="1"/>
        <end position="20"/>
    </location>
</feature>
<comment type="caution">
    <text evidence="2">The sequence shown here is derived from an EMBL/GenBank/DDBJ whole genome shotgun (WGS) entry which is preliminary data.</text>
</comment>
<dbReference type="InterPro" id="IPR006170">
    <property type="entry name" value="PBP/GOBP"/>
</dbReference>
<dbReference type="SMART" id="SM00708">
    <property type="entry name" value="PhBP"/>
    <property type="match status" value="1"/>
</dbReference>
<evidence type="ECO:0000256" key="1">
    <source>
        <dbReference type="SAM" id="SignalP"/>
    </source>
</evidence>
<dbReference type="InterPro" id="IPR036728">
    <property type="entry name" value="PBP_GOBP_sf"/>
</dbReference>
<gene>
    <name evidence="2" type="ORF">RI129_002102</name>
</gene>
<dbReference type="GO" id="GO:0005549">
    <property type="term" value="F:odorant binding"/>
    <property type="evidence" value="ECO:0007669"/>
    <property type="project" value="InterPro"/>
</dbReference>
<name>A0AAN7ZHN7_9COLE</name>
<evidence type="ECO:0000313" key="2">
    <source>
        <dbReference type="EMBL" id="KAK5647210.1"/>
    </source>
</evidence>
<feature type="chain" id="PRO_5042908938" evidence="1">
    <location>
        <begin position="21"/>
        <end position="150"/>
    </location>
</feature>
<protein>
    <submittedName>
        <fullName evidence="2">Uncharacterized protein</fullName>
    </submittedName>
</protein>
<dbReference type="CDD" id="cd23992">
    <property type="entry name" value="PBP_GOBP"/>
    <property type="match status" value="1"/>
</dbReference>
<dbReference type="Gene3D" id="1.10.238.20">
    <property type="entry name" value="Pheromone/general odorant binding protein domain"/>
    <property type="match status" value="1"/>
</dbReference>
<keyword evidence="3" id="KW-1185">Reference proteome</keyword>
<dbReference type="EMBL" id="JAVRBK010000002">
    <property type="protein sequence ID" value="KAK5647210.1"/>
    <property type="molecule type" value="Genomic_DNA"/>
</dbReference>
<accession>A0AAN7ZHN7</accession>
<evidence type="ECO:0000313" key="3">
    <source>
        <dbReference type="Proteomes" id="UP001329430"/>
    </source>
</evidence>
<dbReference type="Pfam" id="PF01395">
    <property type="entry name" value="PBP_GOBP"/>
    <property type="match status" value="1"/>
</dbReference>
<dbReference type="AlphaFoldDB" id="A0AAN7ZHN7"/>
<dbReference type="Proteomes" id="UP001329430">
    <property type="component" value="Chromosome 2"/>
</dbReference>
<keyword evidence="1" id="KW-0732">Signal</keyword>
<sequence length="150" mass="17568">MKFITISLTFLVLSTRLIHASTRLTETLDHDVRSKIPDEFIRSWEDLMVPNNKYCAQESEFDEKHIPNIFEKMDMSKKKLPCFAKCQYQRLEFMNSENKFDIQKMAQKISGLTEDIAAHCTHKFSEEEDLCNKVLSIIKCNVNLIAKKDM</sequence>
<reference evidence="2 3" key="1">
    <citation type="journal article" date="2024" name="Insects">
        <title>An Improved Chromosome-Level Genome Assembly of the Firefly Pyrocoelia pectoralis.</title>
        <authorList>
            <person name="Fu X."/>
            <person name="Meyer-Rochow V.B."/>
            <person name="Ballantyne L."/>
            <person name="Zhu X."/>
        </authorList>
    </citation>
    <scope>NUCLEOTIDE SEQUENCE [LARGE SCALE GENOMIC DNA]</scope>
    <source>
        <strain evidence="2">XCY_ONT2</strain>
    </source>
</reference>
<proteinExistence type="predicted"/>
<organism evidence="2 3">
    <name type="scientific">Pyrocoelia pectoralis</name>
    <dbReference type="NCBI Taxonomy" id="417401"/>
    <lineage>
        <taxon>Eukaryota</taxon>
        <taxon>Metazoa</taxon>
        <taxon>Ecdysozoa</taxon>
        <taxon>Arthropoda</taxon>
        <taxon>Hexapoda</taxon>
        <taxon>Insecta</taxon>
        <taxon>Pterygota</taxon>
        <taxon>Neoptera</taxon>
        <taxon>Endopterygota</taxon>
        <taxon>Coleoptera</taxon>
        <taxon>Polyphaga</taxon>
        <taxon>Elateriformia</taxon>
        <taxon>Elateroidea</taxon>
        <taxon>Lampyridae</taxon>
        <taxon>Lampyrinae</taxon>
        <taxon>Pyrocoelia</taxon>
    </lineage>
</organism>